<dbReference type="OrthoDB" id="6501435at2759"/>
<dbReference type="InterPro" id="IPR001128">
    <property type="entry name" value="Cyt_P450"/>
</dbReference>
<feature type="non-terminal residue" evidence="14">
    <location>
        <position position="429"/>
    </location>
</feature>
<comment type="cofactor">
    <cofactor evidence="1">
        <name>heme</name>
        <dbReference type="ChEBI" id="CHEBI:30413"/>
    </cofactor>
</comment>
<evidence type="ECO:0000256" key="8">
    <source>
        <dbReference type="ARBA" id="ARBA00022848"/>
    </source>
</evidence>
<comment type="subcellular location">
    <subcellularLocation>
        <location evidence="3">Endoplasmic reticulum membrane</location>
        <topology evidence="3">Peripheral membrane protein</topology>
    </subcellularLocation>
    <subcellularLocation>
        <location evidence="2">Microsome membrane</location>
        <topology evidence="2">Peripheral membrane protein</topology>
    </subcellularLocation>
</comment>
<dbReference type="GO" id="GO:0020037">
    <property type="term" value="F:heme binding"/>
    <property type="evidence" value="ECO:0007669"/>
    <property type="project" value="InterPro"/>
</dbReference>
<evidence type="ECO:0000256" key="10">
    <source>
        <dbReference type="ARBA" id="ARBA00023004"/>
    </source>
</evidence>
<keyword evidence="13" id="KW-1133">Transmembrane helix</keyword>
<dbReference type="VEuPathDB" id="VectorBase:LDEU009778"/>
<evidence type="ECO:0000256" key="2">
    <source>
        <dbReference type="ARBA" id="ARBA00004174"/>
    </source>
</evidence>
<dbReference type="InterPro" id="IPR050476">
    <property type="entry name" value="Insect_CytP450_Detox"/>
</dbReference>
<dbReference type="GO" id="GO:0005506">
    <property type="term" value="F:iron ion binding"/>
    <property type="evidence" value="ECO:0007669"/>
    <property type="project" value="InterPro"/>
</dbReference>
<dbReference type="PANTHER" id="PTHR24292">
    <property type="entry name" value="CYTOCHROME P450"/>
    <property type="match status" value="1"/>
</dbReference>
<dbReference type="GO" id="GO:0005789">
    <property type="term" value="C:endoplasmic reticulum membrane"/>
    <property type="evidence" value="ECO:0007669"/>
    <property type="project" value="UniProtKB-SubCell"/>
</dbReference>
<keyword evidence="5" id="KW-0349">Heme</keyword>
<evidence type="ECO:0000256" key="1">
    <source>
        <dbReference type="ARBA" id="ARBA00001971"/>
    </source>
</evidence>
<protein>
    <submittedName>
        <fullName evidence="14">Cytochrome P450 3A24-like protein</fullName>
    </submittedName>
</protein>
<evidence type="ECO:0000256" key="7">
    <source>
        <dbReference type="ARBA" id="ARBA00022824"/>
    </source>
</evidence>
<organism evidence="14 15">
    <name type="scientific">Leptotrombidium deliense</name>
    <dbReference type="NCBI Taxonomy" id="299467"/>
    <lineage>
        <taxon>Eukaryota</taxon>
        <taxon>Metazoa</taxon>
        <taxon>Ecdysozoa</taxon>
        <taxon>Arthropoda</taxon>
        <taxon>Chelicerata</taxon>
        <taxon>Arachnida</taxon>
        <taxon>Acari</taxon>
        <taxon>Acariformes</taxon>
        <taxon>Trombidiformes</taxon>
        <taxon>Prostigmata</taxon>
        <taxon>Anystina</taxon>
        <taxon>Parasitengona</taxon>
        <taxon>Trombiculoidea</taxon>
        <taxon>Trombiculidae</taxon>
        <taxon>Leptotrombidium</taxon>
    </lineage>
</organism>
<evidence type="ECO:0000256" key="4">
    <source>
        <dbReference type="ARBA" id="ARBA00010617"/>
    </source>
</evidence>
<evidence type="ECO:0000256" key="11">
    <source>
        <dbReference type="ARBA" id="ARBA00023033"/>
    </source>
</evidence>
<evidence type="ECO:0000256" key="3">
    <source>
        <dbReference type="ARBA" id="ARBA00004406"/>
    </source>
</evidence>
<keyword evidence="15" id="KW-1185">Reference proteome</keyword>
<keyword evidence="13" id="KW-0812">Transmembrane</keyword>
<keyword evidence="12 13" id="KW-0472">Membrane</keyword>
<evidence type="ECO:0000256" key="13">
    <source>
        <dbReference type="SAM" id="Phobius"/>
    </source>
</evidence>
<evidence type="ECO:0000256" key="12">
    <source>
        <dbReference type="ARBA" id="ARBA00023136"/>
    </source>
</evidence>
<dbReference type="PRINTS" id="PR00385">
    <property type="entry name" value="P450"/>
</dbReference>
<accession>A0A443S3Z6</accession>
<dbReference type="Pfam" id="PF00067">
    <property type="entry name" value="p450"/>
    <property type="match status" value="1"/>
</dbReference>
<keyword evidence="6" id="KW-0479">Metal-binding</keyword>
<feature type="transmembrane region" description="Helical" evidence="13">
    <location>
        <begin position="6"/>
        <end position="21"/>
    </location>
</feature>
<comment type="similarity">
    <text evidence="4">Belongs to the cytochrome P450 family.</text>
</comment>
<keyword evidence="10" id="KW-0408">Iron</keyword>
<dbReference type="GO" id="GO:0016705">
    <property type="term" value="F:oxidoreductase activity, acting on paired donors, with incorporation or reduction of molecular oxygen"/>
    <property type="evidence" value="ECO:0007669"/>
    <property type="project" value="InterPro"/>
</dbReference>
<sequence>MDYLSLFVISLICLIVFYIRWRRRQLTILERNGIYGPKPDFVYGNIIEMHKNGNVATHGKWLKEYGPIVGYYSGRYPMVIVSDPELLKQIQIKEFKHFNGRFLPLKNGIHPDPRNAHMLIRVKDQKWKEMRTIIRQAFTASKLKSSIGVMDDTVNGLITSVERFIDEGKEEFDIYPLFQGLTLETIGRSAFGITTEAQTNPNDPFLLSARAVFEIRLNSSLLATLSICFPEFESILYPLRVLSELFCPSDSDYLMKSSSAIVGARKSNDSLRRKDLLQAMIDAKVNVKDLSSIDEHSLSINADMSKGEKDDTNSPTDKKQTYKTMSVDEMVANTVLFLEAGYETTSTSLAFVMHILVNHMDVQEKMRDEVMQLLEKDGQLDYNTVSSLPFMDAVINETLRIYPPITFFVTRVSDIEYKYGNITIPKGAG</sequence>
<evidence type="ECO:0000313" key="15">
    <source>
        <dbReference type="Proteomes" id="UP000288716"/>
    </source>
</evidence>
<dbReference type="GO" id="GO:0004497">
    <property type="term" value="F:monooxygenase activity"/>
    <property type="evidence" value="ECO:0007669"/>
    <property type="project" value="UniProtKB-KW"/>
</dbReference>
<keyword evidence="9" id="KW-0560">Oxidoreductase</keyword>
<dbReference type="EMBL" id="NCKV01009313">
    <property type="protein sequence ID" value="RWS22262.1"/>
    <property type="molecule type" value="Genomic_DNA"/>
</dbReference>
<reference evidence="14 15" key="1">
    <citation type="journal article" date="2018" name="Gigascience">
        <title>Genomes of trombidid mites reveal novel predicted allergens and laterally-transferred genes associated with secondary metabolism.</title>
        <authorList>
            <person name="Dong X."/>
            <person name="Chaisiri K."/>
            <person name="Xia D."/>
            <person name="Armstrong S.D."/>
            <person name="Fang Y."/>
            <person name="Donnelly M.J."/>
            <person name="Kadowaki T."/>
            <person name="McGarry J.W."/>
            <person name="Darby A.C."/>
            <person name="Makepeace B.L."/>
        </authorList>
    </citation>
    <scope>NUCLEOTIDE SEQUENCE [LARGE SCALE GENOMIC DNA]</scope>
    <source>
        <strain evidence="14">UoL-UT</strain>
    </source>
</reference>
<evidence type="ECO:0000256" key="9">
    <source>
        <dbReference type="ARBA" id="ARBA00023002"/>
    </source>
</evidence>
<dbReference type="PANTHER" id="PTHR24292:SF102">
    <property type="entry name" value="CYTOCHROME P450 FAMILY-RELATED"/>
    <property type="match status" value="1"/>
</dbReference>
<dbReference type="Gene3D" id="1.10.630.10">
    <property type="entry name" value="Cytochrome P450"/>
    <property type="match status" value="1"/>
</dbReference>
<keyword evidence="8" id="KW-0492">Microsome</keyword>
<dbReference type="InterPro" id="IPR002401">
    <property type="entry name" value="Cyt_P450_E_grp-I"/>
</dbReference>
<comment type="caution">
    <text evidence="14">The sequence shown here is derived from an EMBL/GenBank/DDBJ whole genome shotgun (WGS) entry which is preliminary data.</text>
</comment>
<proteinExistence type="inferred from homology"/>
<dbReference type="PRINTS" id="PR00463">
    <property type="entry name" value="EP450I"/>
</dbReference>
<dbReference type="SUPFAM" id="SSF48264">
    <property type="entry name" value="Cytochrome P450"/>
    <property type="match status" value="1"/>
</dbReference>
<dbReference type="AlphaFoldDB" id="A0A443S3Z6"/>
<keyword evidence="11" id="KW-0503">Monooxygenase</keyword>
<gene>
    <name evidence="14" type="ORF">B4U80_10725</name>
</gene>
<dbReference type="Proteomes" id="UP000288716">
    <property type="component" value="Unassembled WGS sequence"/>
</dbReference>
<evidence type="ECO:0000256" key="6">
    <source>
        <dbReference type="ARBA" id="ARBA00022723"/>
    </source>
</evidence>
<keyword evidence="7" id="KW-0256">Endoplasmic reticulum</keyword>
<dbReference type="STRING" id="299467.A0A443S3Z6"/>
<evidence type="ECO:0000256" key="5">
    <source>
        <dbReference type="ARBA" id="ARBA00022617"/>
    </source>
</evidence>
<evidence type="ECO:0000313" key="14">
    <source>
        <dbReference type="EMBL" id="RWS22262.1"/>
    </source>
</evidence>
<dbReference type="InterPro" id="IPR036396">
    <property type="entry name" value="Cyt_P450_sf"/>
</dbReference>
<name>A0A443S3Z6_9ACAR</name>